<gene>
    <name evidence="6" type="ORF">MtrunA17_Chr6g0479561</name>
</gene>
<reference evidence="6" key="1">
    <citation type="journal article" date="2018" name="Nat. Plants">
        <title>Whole-genome landscape of Medicago truncatula symbiotic genes.</title>
        <authorList>
            <person name="Pecrix Y."/>
            <person name="Gamas P."/>
            <person name="Carrere S."/>
        </authorList>
    </citation>
    <scope>NUCLEOTIDE SEQUENCE</scope>
    <source>
        <tissue evidence="6">Leaves</tissue>
    </source>
</reference>
<dbReference type="InterPro" id="IPR024909">
    <property type="entry name" value="Cys-tRNA/MSH_ligase"/>
</dbReference>
<evidence type="ECO:0000259" key="5">
    <source>
        <dbReference type="Pfam" id="PF01406"/>
    </source>
</evidence>
<protein>
    <submittedName>
        <fullName evidence="6">Putative cysteine--tRNA ligase</fullName>
        <ecNumber evidence="6">6.1.1.16</ecNumber>
    </submittedName>
</protein>
<proteinExistence type="predicted"/>
<evidence type="ECO:0000256" key="3">
    <source>
        <dbReference type="ARBA" id="ARBA00022840"/>
    </source>
</evidence>
<sequence>MESFLSKIDKPQPFGTSGANNGGKGSETPGNGVVKQNNVKPKRKKKRVESLQLYNSKNNEMEVFEPEVKGKIIKRANEKGVDPLELSRHFCDEYNVDMSDLLCERPTKEPRVSDHIDQIKDMITKIINNDFAYEVDGDVFYSVEKFPNYGALSGQRLEHNIAGQ</sequence>
<dbReference type="Gramene" id="rna37015">
    <property type="protein sequence ID" value="RHN52351.1"/>
    <property type="gene ID" value="gene37015"/>
</dbReference>
<feature type="region of interest" description="Disordered" evidence="4">
    <location>
        <begin position="1"/>
        <end position="52"/>
    </location>
</feature>
<evidence type="ECO:0000256" key="4">
    <source>
        <dbReference type="SAM" id="MobiDB-lite"/>
    </source>
</evidence>
<keyword evidence="3" id="KW-0067">ATP-binding</keyword>
<organism evidence="6">
    <name type="scientific">Medicago truncatula</name>
    <name type="common">Barrel medic</name>
    <name type="synonym">Medicago tribuloides</name>
    <dbReference type="NCBI Taxonomy" id="3880"/>
    <lineage>
        <taxon>Eukaryota</taxon>
        <taxon>Viridiplantae</taxon>
        <taxon>Streptophyta</taxon>
        <taxon>Embryophyta</taxon>
        <taxon>Tracheophyta</taxon>
        <taxon>Spermatophyta</taxon>
        <taxon>Magnoliopsida</taxon>
        <taxon>eudicotyledons</taxon>
        <taxon>Gunneridae</taxon>
        <taxon>Pentapetalae</taxon>
        <taxon>rosids</taxon>
        <taxon>fabids</taxon>
        <taxon>Fabales</taxon>
        <taxon>Fabaceae</taxon>
        <taxon>Papilionoideae</taxon>
        <taxon>50 kb inversion clade</taxon>
        <taxon>NPAAA clade</taxon>
        <taxon>Hologalegina</taxon>
        <taxon>IRL clade</taxon>
        <taxon>Trifolieae</taxon>
        <taxon>Medicago</taxon>
    </lineage>
</organism>
<dbReference type="Gene3D" id="3.40.50.620">
    <property type="entry name" value="HUPs"/>
    <property type="match status" value="1"/>
</dbReference>
<feature type="domain" description="tRNA synthetases class I catalytic" evidence="5">
    <location>
        <begin position="68"/>
        <end position="159"/>
    </location>
</feature>
<dbReference type="GO" id="GO:0005524">
    <property type="term" value="F:ATP binding"/>
    <property type="evidence" value="ECO:0007669"/>
    <property type="project" value="UniProtKB-KW"/>
</dbReference>
<dbReference type="Proteomes" id="UP000265566">
    <property type="component" value="Chromosome 6"/>
</dbReference>
<comment type="caution">
    <text evidence="6">The sequence shown here is derived from an EMBL/GenBank/DDBJ whole genome shotgun (WGS) entry which is preliminary data.</text>
</comment>
<dbReference type="PANTHER" id="PTHR10890">
    <property type="entry name" value="CYSTEINYL-TRNA SYNTHETASE"/>
    <property type="match status" value="1"/>
</dbReference>
<evidence type="ECO:0000313" key="6">
    <source>
        <dbReference type="EMBL" id="RHN52351.1"/>
    </source>
</evidence>
<dbReference type="PANTHER" id="PTHR10890:SF26">
    <property type="entry name" value="CYSTEINE--TRNA LIGASE 1, CYTOPLASMIC-RELATED"/>
    <property type="match status" value="1"/>
</dbReference>
<dbReference type="Pfam" id="PF01406">
    <property type="entry name" value="tRNA-synt_1e"/>
    <property type="match status" value="1"/>
</dbReference>
<evidence type="ECO:0000256" key="1">
    <source>
        <dbReference type="ARBA" id="ARBA00022598"/>
    </source>
</evidence>
<dbReference type="GO" id="GO:0004817">
    <property type="term" value="F:cysteine-tRNA ligase activity"/>
    <property type="evidence" value="ECO:0007669"/>
    <property type="project" value="UniProtKB-EC"/>
</dbReference>
<dbReference type="InterPro" id="IPR032678">
    <property type="entry name" value="tRNA-synt_1_cat_dom"/>
</dbReference>
<evidence type="ECO:0000256" key="2">
    <source>
        <dbReference type="ARBA" id="ARBA00022741"/>
    </source>
</evidence>
<accession>A0A396HIJ9</accession>
<dbReference type="EC" id="6.1.1.16" evidence="6"/>
<dbReference type="SUPFAM" id="SSF52374">
    <property type="entry name" value="Nucleotidylyl transferase"/>
    <property type="match status" value="1"/>
</dbReference>
<keyword evidence="1 6" id="KW-0436">Ligase</keyword>
<dbReference type="EMBL" id="PSQE01000006">
    <property type="protein sequence ID" value="RHN52351.1"/>
    <property type="molecule type" value="Genomic_DNA"/>
</dbReference>
<keyword evidence="2" id="KW-0547">Nucleotide-binding</keyword>
<dbReference type="AlphaFoldDB" id="A0A396HIJ9"/>
<dbReference type="InterPro" id="IPR014729">
    <property type="entry name" value="Rossmann-like_a/b/a_fold"/>
</dbReference>
<name>A0A396HIJ9_MEDTR</name>